<dbReference type="EMBL" id="KN824312">
    <property type="protein sequence ID" value="KIM25724.1"/>
    <property type="molecule type" value="Genomic_DNA"/>
</dbReference>
<reference evidence="2 3" key="1">
    <citation type="submission" date="2014-04" db="EMBL/GenBank/DDBJ databases">
        <authorList>
            <consortium name="DOE Joint Genome Institute"/>
            <person name="Kuo A."/>
            <person name="Zuccaro A."/>
            <person name="Kohler A."/>
            <person name="Nagy L.G."/>
            <person name="Floudas D."/>
            <person name="Copeland A."/>
            <person name="Barry K.W."/>
            <person name="Cichocki N."/>
            <person name="Veneault-Fourrey C."/>
            <person name="LaButti K."/>
            <person name="Lindquist E.A."/>
            <person name="Lipzen A."/>
            <person name="Lundell T."/>
            <person name="Morin E."/>
            <person name="Murat C."/>
            <person name="Sun H."/>
            <person name="Tunlid A."/>
            <person name="Henrissat B."/>
            <person name="Grigoriev I.V."/>
            <person name="Hibbett D.S."/>
            <person name="Martin F."/>
            <person name="Nordberg H.P."/>
            <person name="Cantor M.N."/>
            <person name="Hua S.X."/>
        </authorList>
    </citation>
    <scope>NUCLEOTIDE SEQUENCE [LARGE SCALE GENOMIC DNA]</scope>
    <source>
        <strain evidence="2 3">MAFF 305830</strain>
    </source>
</reference>
<gene>
    <name evidence="2" type="ORF">M408DRAFT_10338</name>
</gene>
<dbReference type="AlphaFoldDB" id="A0A0C3B0J3"/>
<proteinExistence type="predicted"/>
<organism evidence="2 3">
    <name type="scientific">Serendipita vermifera MAFF 305830</name>
    <dbReference type="NCBI Taxonomy" id="933852"/>
    <lineage>
        <taxon>Eukaryota</taxon>
        <taxon>Fungi</taxon>
        <taxon>Dikarya</taxon>
        <taxon>Basidiomycota</taxon>
        <taxon>Agaricomycotina</taxon>
        <taxon>Agaricomycetes</taxon>
        <taxon>Sebacinales</taxon>
        <taxon>Serendipitaceae</taxon>
        <taxon>Serendipita</taxon>
    </lineage>
</organism>
<reference evidence="3" key="2">
    <citation type="submission" date="2015-01" db="EMBL/GenBank/DDBJ databases">
        <title>Evolutionary Origins and Diversification of the Mycorrhizal Mutualists.</title>
        <authorList>
            <consortium name="DOE Joint Genome Institute"/>
            <consortium name="Mycorrhizal Genomics Consortium"/>
            <person name="Kohler A."/>
            <person name="Kuo A."/>
            <person name="Nagy L.G."/>
            <person name="Floudas D."/>
            <person name="Copeland A."/>
            <person name="Barry K.W."/>
            <person name="Cichocki N."/>
            <person name="Veneault-Fourrey C."/>
            <person name="LaButti K."/>
            <person name="Lindquist E.A."/>
            <person name="Lipzen A."/>
            <person name="Lundell T."/>
            <person name="Morin E."/>
            <person name="Murat C."/>
            <person name="Riley R."/>
            <person name="Ohm R."/>
            <person name="Sun H."/>
            <person name="Tunlid A."/>
            <person name="Henrissat B."/>
            <person name="Grigoriev I.V."/>
            <person name="Hibbett D.S."/>
            <person name="Martin F."/>
        </authorList>
    </citation>
    <scope>NUCLEOTIDE SEQUENCE [LARGE SCALE GENOMIC DNA]</scope>
    <source>
        <strain evidence="3">MAFF 305830</strain>
    </source>
</reference>
<name>A0A0C3B0J3_SERVB</name>
<evidence type="ECO:0000313" key="3">
    <source>
        <dbReference type="Proteomes" id="UP000054097"/>
    </source>
</evidence>
<evidence type="ECO:0000313" key="2">
    <source>
        <dbReference type="EMBL" id="KIM25724.1"/>
    </source>
</evidence>
<keyword evidence="3" id="KW-1185">Reference proteome</keyword>
<evidence type="ECO:0000256" key="1">
    <source>
        <dbReference type="SAM" id="MobiDB-lite"/>
    </source>
</evidence>
<feature type="compositionally biased region" description="Low complexity" evidence="1">
    <location>
        <begin position="16"/>
        <end position="28"/>
    </location>
</feature>
<feature type="region of interest" description="Disordered" evidence="1">
    <location>
        <begin position="1"/>
        <end position="83"/>
    </location>
</feature>
<dbReference type="HOGENOM" id="CLU_1107685_0_0_1"/>
<sequence>MDILPQGKNSNAHPKSYTSTLPSASSSSQGITNLESYKPRGKRGGGTSEKSENPRFSHHSSRKNLLQTTRSFEPDYGTPLRDRAHRDIPIQVSGTFSQAAQEKATEMARIMTRHEDQINQSAQRILLQKQCLPRLVEIFEASGISHQVGGTKTLPWENLDQELIRIECYVTGWPEICLPKRFIARRTSADRIDFSSRPESWNFEQWNAMADQISNDAVRILPRPKRRAVLFDEGFHAKLFRTLDPYRIAWA</sequence>
<accession>A0A0C3B0J3</accession>
<protein>
    <submittedName>
        <fullName evidence="2">Uncharacterized protein</fullName>
    </submittedName>
</protein>
<dbReference type="Proteomes" id="UP000054097">
    <property type="component" value="Unassembled WGS sequence"/>
</dbReference>